<dbReference type="AlphaFoldDB" id="A0AAV2Q8N5"/>
<keyword evidence="4" id="KW-0732">Signal</keyword>
<feature type="repeat" description="ANK" evidence="3">
    <location>
        <begin position="96"/>
        <end position="128"/>
    </location>
</feature>
<dbReference type="PROSITE" id="PS50297">
    <property type="entry name" value="ANK_REP_REGION"/>
    <property type="match status" value="1"/>
</dbReference>
<keyword evidence="1" id="KW-0677">Repeat</keyword>
<proteinExistence type="predicted"/>
<dbReference type="InterPro" id="IPR050776">
    <property type="entry name" value="Ank_Repeat/CDKN_Inhibitor"/>
</dbReference>
<dbReference type="EMBL" id="CAXKWB010004907">
    <property type="protein sequence ID" value="CAL4075773.1"/>
    <property type="molecule type" value="Genomic_DNA"/>
</dbReference>
<dbReference type="PANTHER" id="PTHR24201:SF16">
    <property type="entry name" value="ANKYRIN-1-LIKE-RELATED"/>
    <property type="match status" value="1"/>
</dbReference>
<sequence length="198" mass="21434">MGILTSLNTVLLFSVIIMVHTRGKVVASGGSSIYSASQRGDLAEVTKLANGTCKDVNWKNGDGKYTPLQTAAEYNRKEVVKFLLDCKANQDMKSTAGTTALMFASKAGHFDVAKILLDNGADPLITRNEGQTALSWAQENGFPDIVKLINLSNVYLAKQADGIVEQVKDIHQQVNDIAEQVNDSSKKPCLLKPTLYSS</sequence>
<dbReference type="Pfam" id="PF12796">
    <property type="entry name" value="Ank_2"/>
    <property type="match status" value="1"/>
</dbReference>
<name>A0AAV2Q8N5_MEGNR</name>
<dbReference type="Gene3D" id="1.25.40.20">
    <property type="entry name" value="Ankyrin repeat-containing domain"/>
    <property type="match status" value="2"/>
</dbReference>
<gene>
    <name evidence="5" type="ORF">MNOR_LOCUS9924</name>
</gene>
<evidence type="ECO:0000313" key="5">
    <source>
        <dbReference type="EMBL" id="CAL4075773.1"/>
    </source>
</evidence>
<organism evidence="5 6">
    <name type="scientific">Meganyctiphanes norvegica</name>
    <name type="common">Northern krill</name>
    <name type="synonym">Thysanopoda norvegica</name>
    <dbReference type="NCBI Taxonomy" id="48144"/>
    <lineage>
        <taxon>Eukaryota</taxon>
        <taxon>Metazoa</taxon>
        <taxon>Ecdysozoa</taxon>
        <taxon>Arthropoda</taxon>
        <taxon>Crustacea</taxon>
        <taxon>Multicrustacea</taxon>
        <taxon>Malacostraca</taxon>
        <taxon>Eumalacostraca</taxon>
        <taxon>Eucarida</taxon>
        <taxon>Euphausiacea</taxon>
        <taxon>Euphausiidae</taxon>
        <taxon>Meganyctiphanes</taxon>
    </lineage>
</organism>
<accession>A0AAV2Q8N5</accession>
<evidence type="ECO:0000256" key="2">
    <source>
        <dbReference type="ARBA" id="ARBA00023043"/>
    </source>
</evidence>
<reference evidence="5 6" key="1">
    <citation type="submission" date="2024-05" db="EMBL/GenBank/DDBJ databases">
        <authorList>
            <person name="Wallberg A."/>
        </authorList>
    </citation>
    <scope>NUCLEOTIDE SEQUENCE [LARGE SCALE GENOMIC DNA]</scope>
</reference>
<evidence type="ECO:0000256" key="3">
    <source>
        <dbReference type="PROSITE-ProRule" id="PRU00023"/>
    </source>
</evidence>
<dbReference type="SMART" id="SM00248">
    <property type="entry name" value="ANK"/>
    <property type="match status" value="3"/>
</dbReference>
<dbReference type="Proteomes" id="UP001497623">
    <property type="component" value="Unassembled WGS sequence"/>
</dbReference>
<evidence type="ECO:0000313" key="6">
    <source>
        <dbReference type="Proteomes" id="UP001497623"/>
    </source>
</evidence>
<dbReference type="InterPro" id="IPR002110">
    <property type="entry name" value="Ankyrin_rpt"/>
</dbReference>
<dbReference type="PANTHER" id="PTHR24201">
    <property type="entry name" value="ANK_REP_REGION DOMAIN-CONTAINING PROTEIN"/>
    <property type="match status" value="1"/>
</dbReference>
<keyword evidence="2 3" id="KW-0040">ANK repeat</keyword>
<protein>
    <submittedName>
        <fullName evidence="5">Uncharacterized protein</fullName>
    </submittedName>
</protein>
<dbReference type="PROSITE" id="PS50088">
    <property type="entry name" value="ANK_REPEAT"/>
    <property type="match status" value="2"/>
</dbReference>
<dbReference type="GO" id="GO:0005634">
    <property type="term" value="C:nucleus"/>
    <property type="evidence" value="ECO:0007669"/>
    <property type="project" value="TreeGrafter"/>
</dbReference>
<dbReference type="SUPFAM" id="SSF48403">
    <property type="entry name" value="Ankyrin repeat"/>
    <property type="match status" value="1"/>
</dbReference>
<dbReference type="InterPro" id="IPR036770">
    <property type="entry name" value="Ankyrin_rpt-contain_sf"/>
</dbReference>
<evidence type="ECO:0000256" key="1">
    <source>
        <dbReference type="ARBA" id="ARBA00022737"/>
    </source>
</evidence>
<feature type="repeat" description="ANK" evidence="3">
    <location>
        <begin position="63"/>
        <end position="95"/>
    </location>
</feature>
<feature type="signal peptide" evidence="4">
    <location>
        <begin position="1"/>
        <end position="23"/>
    </location>
</feature>
<keyword evidence="6" id="KW-1185">Reference proteome</keyword>
<feature type="chain" id="PRO_5043348767" evidence="4">
    <location>
        <begin position="24"/>
        <end position="198"/>
    </location>
</feature>
<evidence type="ECO:0000256" key="4">
    <source>
        <dbReference type="SAM" id="SignalP"/>
    </source>
</evidence>
<comment type="caution">
    <text evidence="5">The sequence shown here is derived from an EMBL/GenBank/DDBJ whole genome shotgun (WGS) entry which is preliminary data.</text>
</comment>